<dbReference type="Proteomes" id="UP001278500">
    <property type="component" value="Unassembled WGS sequence"/>
</dbReference>
<accession>A0AAE0MPZ3</accession>
<comment type="caution">
    <text evidence="3">The sequence shown here is derived from an EMBL/GenBank/DDBJ whole genome shotgun (WGS) entry which is preliminary data.</text>
</comment>
<dbReference type="RefSeq" id="XP_062679611.1">
    <property type="nucleotide sequence ID" value="XM_062827184.1"/>
</dbReference>
<dbReference type="GeneID" id="87864338"/>
<feature type="compositionally biased region" description="Polar residues" evidence="1">
    <location>
        <begin position="46"/>
        <end position="58"/>
    </location>
</feature>
<feature type="transmembrane region" description="Helical" evidence="2">
    <location>
        <begin position="12"/>
        <end position="29"/>
    </location>
</feature>
<reference evidence="3" key="1">
    <citation type="journal article" date="2023" name="Mol. Phylogenet. Evol.">
        <title>Genome-scale phylogeny and comparative genomics of the fungal order Sordariales.</title>
        <authorList>
            <person name="Hensen N."/>
            <person name="Bonometti L."/>
            <person name="Westerberg I."/>
            <person name="Brannstrom I.O."/>
            <person name="Guillou S."/>
            <person name="Cros-Aarteil S."/>
            <person name="Calhoun S."/>
            <person name="Haridas S."/>
            <person name="Kuo A."/>
            <person name="Mondo S."/>
            <person name="Pangilinan J."/>
            <person name="Riley R."/>
            <person name="LaButti K."/>
            <person name="Andreopoulos B."/>
            <person name="Lipzen A."/>
            <person name="Chen C."/>
            <person name="Yan M."/>
            <person name="Daum C."/>
            <person name="Ng V."/>
            <person name="Clum A."/>
            <person name="Steindorff A."/>
            <person name="Ohm R.A."/>
            <person name="Martin F."/>
            <person name="Silar P."/>
            <person name="Natvig D.O."/>
            <person name="Lalanne C."/>
            <person name="Gautier V."/>
            <person name="Ament-Velasquez S.L."/>
            <person name="Kruys A."/>
            <person name="Hutchinson M.I."/>
            <person name="Powell A.J."/>
            <person name="Barry K."/>
            <person name="Miller A.N."/>
            <person name="Grigoriev I.V."/>
            <person name="Debuchy R."/>
            <person name="Gladieux P."/>
            <person name="Hiltunen Thoren M."/>
            <person name="Johannesson H."/>
        </authorList>
    </citation>
    <scope>NUCLEOTIDE SEQUENCE</scope>
    <source>
        <strain evidence="3">CBS 560.94</strain>
    </source>
</reference>
<evidence type="ECO:0000313" key="3">
    <source>
        <dbReference type="EMBL" id="KAK3340669.1"/>
    </source>
</evidence>
<dbReference type="AlphaFoldDB" id="A0AAE0MPZ3"/>
<keyword evidence="2" id="KW-0472">Membrane</keyword>
<gene>
    <name evidence="3" type="ORF">B0H65DRAFT_473158</name>
</gene>
<evidence type="ECO:0000313" key="4">
    <source>
        <dbReference type="Proteomes" id="UP001278500"/>
    </source>
</evidence>
<proteinExistence type="predicted"/>
<sequence length="87" mass="9766">MPVSFATVPSRIWMPAMFLPFSFSLLVSVRMSRPFSRSLSPEWGFPNNTTHLTQTTGPGPSPGQAFSRLPPCHLRRQVLYHYVSSGE</sequence>
<feature type="region of interest" description="Disordered" evidence="1">
    <location>
        <begin position="46"/>
        <end position="69"/>
    </location>
</feature>
<name>A0AAE0MPZ3_9PEZI</name>
<keyword evidence="4" id="KW-1185">Reference proteome</keyword>
<protein>
    <submittedName>
        <fullName evidence="3">Uncharacterized protein</fullName>
    </submittedName>
</protein>
<organism evidence="3 4">
    <name type="scientific">Neurospora tetraspora</name>
    <dbReference type="NCBI Taxonomy" id="94610"/>
    <lineage>
        <taxon>Eukaryota</taxon>
        <taxon>Fungi</taxon>
        <taxon>Dikarya</taxon>
        <taxon>Ascomycota</taxon>
        <taxon>Pezizomycotina</taxon>
        <taxon>Sordariomycetes</taxon>
        <taxon>Sordariomycetidae</taxon>
        <taxon>Sordariales</taxon>
        <taxon>Sordariaceae</taxon>
        <taxon>Neurospora</taxon>
    </lineage>
</organism>
<evidence type="ECO:0000256" key="2">
    <source>
        <dbReference type="SAM" id="Phobius"/>
    </source>
</evidence>
<reference evidence="3" key="2">
    <citation type="submission" date="2023-06" db="EMBL/GenBank/DDBJ databases">
        <authorList>
            <consortium name="Lawrence Berkeley National Laboratory"/>
            <person name="Haridas S."/>
            <person name="Hensen N."/>
            <person name="Bonometti L."/>
            <person name="Westerberg I."/>
            <person name="Brannstrom I.O."/>
            <person name="Guillou S."/>
            <person name="Cros-Aarteil S."/>
            <person name="Calhoun S."/>
            <person name="Kuo A."/>
            <person name="Mondo S."/>
            <person name="Pangilinan J."/>
            <person name="Riley R."/>
            <person name="Labutti K."/>
            <person name="Andreopoulos B."/>
            <person name="Lipzen A."/>
            <person name="Chen C."/>
            <person name="Yanf M."/>
            <person name="Daum C."/>
            <person name="Ng V."/>
            <person name="Clum A."/>
            <person name="Steindorff A."/>
            <person name="Ohm R."/>
            <person name="Martin F."/>
            <person name="Silar P."/>
            <person name="Natvig D."/>
            <person name="Lalanne C."/>
            <person name="Gautier V."/>
            <person name="Ament-Velasquez S.L."/>
            <person name="Kruys A."/>
            <person name="Hutchinson M.I."/>
            <person name="Powell A.J."/>
            <person name="Barry K."/>
            <person name="Miller A.N."/>
            <person name="Grigoriev I.V."/>
            <person name="Debuchy R."/>
            <person name="Gladieux P."/>
            <person name="Thoren M.H."/>
            <person name="Johannesson H."/>
        </authorList>
    </citation>
    <scope>NUCLEOTIDE SEQUENCE</scope>
    <source>
        <strain evidence="3">CBS 560.94</strain>
    </source>
</reference>
<keyword evidence="2" id="KW-0812">Transmembrane</keyword>
<keyword evidence="2" id="KW-1133">Transmembrane helix</keyword>
<evidence type="ECO:0000256" key="1">
    <source>
        <dbReference type="SAM" id="MobiDB-lite"/>
    </source>
</evidence>
<dbReference type="EMBL" id="JAUEPP010000006">
    <property type="protein sequence ID" value="KAK3340669.1"/>
    <property type="molecule type" value="Genomic_DNA"/>
</dbReference>